<protein>
    <submittedName>
        <fullName evidence="1">Uncharacterized protein</fullName>
    </submittedName>
</protein>
<dbReference type="AlphaFoldDB" id="A0A0E9PSI3"/>
<sequence length="43" mass="5141">MNKIYSVQSFFNTVHFTVYKANKSTFSFPIIDNQFSFEWCHVS</sequence>
<evidence type="ECO:0000313" key="1">
    <source>
        <dbReference type="EMBL" id="JAH06803.1"/>
    </source>
</evidence>
<organism evidence="1">
    <name type="scientific">Anguilla anguilla</name>
    <name type="common">European freshwater eel</name>
    <name type="synonym">Muraena anguilla</name>
    <dbReference type="NCBI Taxonomy" id="7936"/>
    <lineage>
        <taxon>Eukaryota</taxon>
        <taxon>Metazoa</taxon>
        <taxon>Chordata</taxon>
        <taxon>Craniata</taxon>
        <taxon>Vertebrata</taxon>
        <taxon>Euteleostomi</taxon>
        <taxon>Actinopterygii</taxon>
        <taxon>Neopterygii</taxon>
        <taxon>Teleostei</taxon>
        <taxon>Anguilliformes</taxon>
        <taxon>Anguillidae</taxon>
        <taxon>Anguilla</taxon>
    </lineage>
</organism>
<accession>A0A0E9PSI3</accession>
<reference evidence="1" key="1">
    <citation type="submission" date="2014-11" db="EMBL/GenBank/DDBJ databases">
        <authorList>
            <person name="Amaro Gonzalez C."/>
        </authorList>
    </citation>
    <scope>NUCLEOTIDE SEQUENCE</scope>
</reference>
<dbReference type="EMBL" id="GBXM01101774">
    <property type="protein sequence ID" value="JAH06803.1"/>
    <property type="molecule type" value="Transcribed_RNA"/>
</dbReference>
<name>A0A0E9PSI3_ANGAN</name>
<reference evidence="1" key="2">
    <citation type="journal article" date="2015" name="Fish Shellfish Immunol.">
        <title>Early steps in the European eel (Anguilla anguilla)-Vibrio vulnificus interaction in the gills: Role of the RtxA13 toxin.</title>
        <authorList>
            <person name="Callol A."/>
            <person name="Pajuelo D."/>
            <person name="Ebbesson L."/>
            <person name="Teles M."/>
            <person name="MacKenzie S."/>
            <person name="Amaro C."/>
        </authorList>
    </citation>
    <scope>NUCLEOTIDE SEQUENCE</scope>
</reference>
<proteinExistence type="predicted"/>